<evidence type="ECO:0000313" key="2">
    <source>
        <dbReference type="Proteomes" id="UP000288603"/>
    </source>
</evidence>
<protein>
    <recommendedName>
        <fullName evidence="3">DUF3800 domain-containing protein</fullName>
    </recommendedName>
</protein>
<dbReference type="OrthoDB" id="5188615at2"/>
<dbReference type="Proteomes" id="UP000288603">
    <property type="component" value="Unassembled WGS sequence"/>
</dbReference>
<comment type="caution">
    <text evidence="1">The sequence shown here is derived from an EMBL/GenBank/DDBJ whole genome shotgun (WGS) entry which is preliminary data.</text>
</comment>
<dbReference type="EMBL" id="RZNC01000001">
    <property type="protein sequence ID" value="RWZ68078.1"/>
    <property type="molecule type" value="Genomic_DNA"/>
</dbReference>
<sequence length="188" mass="21067">MHAVRSKIMERFGRGSHVFVDESKARGYYIAAAAVSSGDLQATSRELRGLVRRGQRRIHFTHESDSSRRSILSSMCELDVRVVVYEVHGADDKTARTLCVEQLVIDAADGGANRLVLERDESLEHADRKLIAATLRGRDGRADLQYAHAGPAEHPQLWVADAVAWCYQARGDWIRRCDSIVEAVVRLR</sequence>
<dbReference type="RefSeq" id="WP_128497304.1">
    <property type="nucleotide sequence ID" value="NZ_RZNC01000001.1"/>
</dbReference>
<evidence type="ECO:0000313" key="1">
    <source>
        <dbReference type="EMBL" id="RWZ68078.1"/>
    </source>
</evidence>
<accession>A0A3S4BDH6</accession>
<evidence type="ECO:0008006" key="3">
    <source>
        <dbReference type="Google" id="ProtNLM"/>
    </source>
</evidence>
<proteinExistence type="predicted"/>
<reference evidence="1 2" key="1">
    <citation type="submission" date="2018-12" db="EMBL/GenBank/DDBJ databases">
        <authorList>
            <person name="Li F."/>
        </authorList>
    </citation>
    <scope>NUCLEOTIDE SEQUENCE [LARGE SCALE GENOMIC DNA]</scope>
    <source>
        <strain evidence="1 2">8H24J-4-2</strain>
    </source>
</reference>
<keyword evidence="2" id="KW-1185">Reference proteome</keyword>
<organism evidence="1 2">
    <name type="scientific">Labedella populi</name>
    <dbReference type="NCBI Taxonomy" id="2498850"/>
    <lineage>
        <taxon>Bacteria</taxon>
        <taxon>Bacillati</taxon>
        <taxon>Actinomycetota</taxon>
        <taxon>Actinomycetes</taxon>
        <taxon>Micrococcales</taxon>
        <taxon>Microbacteriaceae</taxon>
        <taxon>Labedella</taxon>
    </lineage>
</organism>
<gene>
    <name evidence="1" type="ORF">ELQ92_02170</name>
</gene>
<dbReference type="AlphaFoldDB" id="A0A3S4BDH6"/>
<name>A0A3S4BDH6_9MICO</name>